<keyword evidence="4" id="KW-1185">Reference proteome</keyword>
<reference evidence="3 4" key="1">
    <citation type="submission" date="2018-09" db="EMBL/GenBank/DDBJ databases">
        <title>Nocardia yunnanensis sp. nov., an actinomycete isolated from a soil sample.</title>
        <authorList>
            <person name="Zhang J."/>
        </authorList>
    </citation>
    <scope>NUCLEOTIDE SEQUENCE [LARGE SCALE GENOMIC DNA]</scope>
    <source>
        <strain evidence="3 4">CFHS0054</strain>
    </source>
</reference>
<accession>A0A386ZP91</accession>
<feature type="compositionally biased region" description="Acidic residues" evidence="1">
    <location>
        <begin position="346"/>
        <end position="358"/>
    </location>
</feature>
<dbReference type="KEGG" id="nyu:D7D52_19090"/>
<evidence type="ECO:0000256" key="2">
    <source>
        <dbReference type="SAM" id="Phobius"/>
    </source>
</evidence>
<keyword evidence="2" id="KW-0812">Transmembrane</keyword>
<protein>
    <submittedName>
        <fullName evidence="3">Uncharacterized protein</fullName>
    </submittedName>
</protein>
<evidence type="ECO:0000256" key="1">
    <source>
        <dbReference type="SAM" id="MobiDB-lite"/>
    </source>
</evidence>
<keyword evidence="2" id="KW-1133">Transmembrane helix</keyword>
<name>A0A386ZP91_9NOCA</name>
<sequence>MASHQIRHVVTHLLTPLLMCLGMGLAYLGAFHQPEPNHLAVAVVGDSPQVKVLAQSLKDKGGNALDVITVPSRDDAMSKLRHRDLAGAYVPDAQKPELLVAKAGSDTTAMAAQAVFGQVAGLQNAPLTVTDVTTPSSGDPTAQGIFFLLVALSIGSYGSVAAIGAAGAGLPMWQRGVIGLVTSLLVSLIGLALAGPVFHVVDHDLGAIWGMSWLYSAGILAIGIGAHTFLERWTTLAMMVLFVMLNFTSSGGVYSPWLQNDFFGTLHHFWNGAGFVEGARGLLYFDGAGLGGRMASLVLWFAAGVLLMIVAGLSEKRRAATELAPAAVTPVPAAPIEPAPVAAQDDPAEEEMEEAVGV</sequence>
<dbReference type="OrthoDB" id="3288304at2"/>
<feature type="transmembrane region" description="Helical" evidence="2">
    <location>
        <begin position="294"/>
        <end position="313"/>
    </location>
</feature>
<dbReference type="Proteomes" id="UP000267164">
    <property type="component" value="Chromosome"/>
</dbReference>
<feature type="transmembrane region" description="Helical" evidence="2">
    <location>
        <begin position="236"/>
        <end position="257"/>
    </location>
</feature>
<feature type="transmembrane region" description="Helical" evidence="2">
    <location>
        <begin position="177"/>
        <end position="201"/>
    </location>
</feature>
<evidence type="ECO:0000313" key="3">
    <source>
        <dbReference type="EMBL" id="AYF79173.1"/>
    </source>
</evidence>
<dbReference type="AlphaFoldDB" id="A0A386ZP91"/>
<feature type="transmembrane region" description="Helical" evidence="2">
    <location>
        <begin position="207"/>
        <end position="229"/>
    </location>
</feature>
<gene>
    <name evidence="3" type="ORF">D7D52_19090</name>
</gene>
<dbReference type="EMBL" id="CP032568">
    <property type="protein sequence ID" value="AYF79173.1"/>
    <property type="molecule type" value="Genomic_DNA"/>
</dbReference>
<evidence type="ECO:0000313" key="4">
    <source>
        <dbReference type="Proteomes" id="UP000267164"/>
    </source>
</evidence>
<feature type="transmembrane region" description="Helical" evidence="2">
    <location>
        <begin position="145"/>
        <end position="170"/>
    </location>
</feature>
<proteinExistence type="predicted"/>
<organism evidence="3 4">
    <name type="scientific">Nocardia yunnanensis</name>
    <dbReference type="NCBI Taxonomy" id="2382165"/>
    <lineage>
        <taxon>Bacteria</taxon>
        <taxon>Bacillati</taxon>
        <taxon>Actinomycetota</taxon>
        <taxon>Actinomycetes</taxon>
        <taxon>Mycobacteriales</taxon>
        <taxon>Nocardiaceae</taxon>
        <taxon>Nocardia</taxon>
    </lineage>
</organism>
<feature type="region of interest" description="Disordered" evidence="1">
    <location>
        <begin position="337"/>
        <end position="358"/>
    </location>
</feature>
<dbReference type="RefSeq" id="WP_120744250.1">
    <property type="nucleotide sequence ID" value="NZ_CP032568.1"/>
</dbReference>
<keyword evidence="2" id="KW-0472">Membrane</keyword>
<feature type="transmembrane region" description="Helical" evidence="2">
    <location>
        <begin position="12"/>
        <end position="30"/>
    </location>
</feature>